<evidence type="ECO:0000313" key="2">
    <source>
        <dbReference type="Proteomes" id="UP000188268"/>
    </source>
</evidence>
<dbReference type="Gramene" id="OMO86325">
    <property type="protein sequence ID" value="OMO86325"/>
    <property type="gene ID" value="CCACVL1_09639"/>
</dbReference>
<evidence type="ECO:0000313" key="1">
    <source>
        <dbReference type="EMBL" id="OMO86325.1"/>
    </source>
</evidence>
<sequence length="26" mass="2493">MAVAVGSRTGGDWLMVVMKGGGAGKG</sequence>
<organism evidence="1 2">
    <name type="scientific">Corchorus capsularis</name>
    <name type="common">Jute</name>
    <dbReference type="NCBI Taxonomy" id="210143"/>
    <lineage>
        <taxon>Eukaryota</taxon>
        <taxon>Viridiplantae</taxon>
        <taxon>Streptophyta</taxon>
        <taxon>Embryophyta</taxon>
        <taxon>Tracheophyta</taxon>
        <taxon>Spermatophyta</taxon>
        <taxon>Magnoliopsida</taxon>
        <taxon>eudicotyledons</taxon>
        <taxon>Gunneridae</taxon>
        <taxon>Pentapetalae</taxon>
        <taxon>rosids</taxon>
        <taxon>malvids</taxon>
        <taxon>Malvales</taxon>
        <taxon>Malvaceae</taxon>
        <taxon>Grewioideae</taxon>
        <taxon>Apeibeae</taxon>
        <taxon>Corchorus</taxon>
    </lineage>
</organism>
<accession>A0A1R3IUR9</accession>
<name>A0A1R3IUR9_COCAP</name>
<keyword evidence="2" id="KW-1185">Reference proteome</keyword>
<dbReference type="Proteomes" id="UP000188268">
    <property type="component" value="Unassembled WGS sequence"/>
</dbReference>
<proteinExistence type="predicted"/>
<protein>
    <submittedName>
        <fullName evidence="1">Uncharacterized protein</fullName>
    </submittedName>
</protein>
<gene>
    <name evidence="1" type="ORF">CCACVL1_09639</name>
</gene>
<comment type="caution">
    <text evidence="1">The sequence shown here is derived from an EMBL/GenBank/DDBJ whole genome shotgun (WGS) entry which is preliminary data.</text>
</comment>
<reference evidence="1 2" key="1">
    <citation type="submission" date="2013-09" db="EMBL/GenBank/DDBJ databases">
        <title>Corchorus capsularis genome sequencing.</title>
        <authorList>
            <person name="Alam M."/>
            <person name="Haque M.S."/>
            <person name="Islam M.S."/>
            <person name="Emdad E.M."/>
            <person name="Islam M.M."/>
            <person name="Ahmed B."/>
            <person name="Halim A."/>
            <person name="Hossen Q.M.M."/>
            <person name="Hossain M.Z."/>
            <person name="Ahmed R."/>
            <person name="Khan M.M."/>
            <person name="Islam R."/>
            <person name="Rashid M.M."/>
            <person name="Khan S.A."/>
            <person name="Rahman M.S."/>
            <person name="Alam M."/>
        </authorList>
    </citation>
    <scope>NUCLEOTIDE SEQUENCE [LARGE SCALE GENOMIC DNA]</scope>
    <source>
        <strain evidence="2">cv. CVL-1</strain>
        <tissue evidence="1">Whole seedling</tissue>
    </source>
</reference>
<dbReference type="EMBL" id="AWWV01009483">
    <property type="protein sequence ID" value="OMO86325.1"/>
    <property type="molecule type" value="Genomic_DNA"/>
</dbReference>
<dbReference type="AlphaFoldDB" id="A0A1R3IUR9"/>